<dbReference type="PIRSF" id="PIRSF005572">
    <property type="entry name" value="NifS"/>
    <property type="match status" value="1"/>
</dbReference>
<keyword evidence="11" id="KW-1185">Reference proteome</keyword>
<proteinExistence type="inferred from homology"/>
<name>A0ABY4PAU0_9LACO</name>
<evidence type="ECO:0000256" key="5">
    <source>
        <dbReference type="ARBA" id="ARBA00022898"/>
    </source>
</evidence>
<dbReference type="InterPro" id="IPR015422">
    <property type="entry name" value="PyrdxlP-dep_Trfase_small"/>
</dbReference>
<feature type="domain" description="Aminotransferase class V" evidence="9">
    <location>
        <begin position="4"/>
        <end position="368"/>
    </location>
</feature>
<sequence>MEHVYLDNAATTPVAPQVVSAMTTALNKNFGNASTPNFYGRQARAALDQARMVIAKQINAQENEIVFTSGGSEGDNTAIIQTALKQQHLGKHIITTAIEHEAVLKSMQYLEQLGFEVTYLPVDQKGYINLSDLKKALRPETILVSIMMVNNEVGVINPIKKIGQILQKHQAIFHTDAVQAFGHQSIDVQDLGVDLLTTSAHKLNGPKMIGFMYERSGLSLPPFIKGGDQETKRRAGTENVPAIVGFQVAVELHDADKIRQDQERLMAYKQRIIQELTNNGVEFAVNGPKVADGAPNILNLWIKGWSTSVLQIKLDLAGVIISGGSACTAGSLEPSHVLSALFGADSQRVNESIRISFDTFTSESDILKFTDILSQIVQ</sequence>
<evidence type="ECO:0000313" key="10">
    <source>
        <dbReference type="EMBL" id="UQS82717.1"/>
    </source>
</evidence>
<evidence type="ECO:0000259" key="9">
    <source>
        <dbReference type="Pfam" id="PF00266"/>
    </source>
</evidence>
<keyword evidence="3" id="KW-0808">Transferase</keyword>
<keyword evidence="6" id="KW-0408">Iron</keyword>
<evidence type="ECO:0000313" key="11">
    <source>
        <dbReference type="Proteomes" id="UP000831495"/>
    </source>
</evidence>
<evidence type="ECO:0000256" key="2">
    <source>
        <dbReference type="ARBA" id="ARBA00006490"/>
    </source>
</evidence>
<dbReference type="Pfam" id="PF00266">
    <property type="entry name" value="Aminotran_5"/>
    <property type="match status" value="1"/>
</dbReference>
<keyword evidence="4" id="KW-0479">Metal-binding</keyword>
<dbReference type="InterPro" id="IPR015421">
    <property type="entry name" value="PyrdxlP-dep_Trfase_major"/>
</dbReference>
<dbReference type="Gene3D" id="1.10.260.50">
    <property type="match status" value="1"/>
</dbReference>
<organism evidence="10 11">
    <name type="scientific">Bombilactobacillus folatiphilus</name>
    <dbReference type="NCBI Taxonomy" id="2923362"/>
    <lineage>
        <taxon>Bacteria</taxon>
        <taxon>Bacillati</taxon>
        <taxon>Bacillota</taxon>
        <taxon>Bacilli</taxon>
        <taxon>Lactobacillales</taxon>
        <taxon>Lactobacillaceae</taxon>
        <taxon>Bombilactobacillus</taxon>
    </lineage>
</organism>
<evidence type="ECO:0000256" key="8">
    <source>
        <dbReference type="ARBA" id="ARBA00050776"/>
    </source>
</evidence>
<dbReference type="PANTHER" id="PTHR11601:SF34">
    <property type="entry name" value="CYSTEINE DESULFURASE"/>
    <property type="match status" value="1"/>
</dbReference>
<evidence type="ECO:0000256" key="3">
    <source>
        <dbReference type="ARBA" id="ARBA00022679"/>
    </source>
</evidence>
<dbReference type="InterPro" id="IPR016454">
    <property type="entry name" value="Cysteine_dSase"/>
</dbReference>
<protein>
    <submittedName>
        <fullName evidence="10">Cysteine desulfurase</fullName>
    </submittedName>
</protein>
<comment type="similarity">
    <text evidence="2">Belongs to the class-V pyridoxal-phosphate-dependent aminotransferase family. NifS/IscS subfamily.</text>
</comment>
<accession>A0ABY4PAU0</accession>
<dbReference type="RefSeq" id="WP_249514995.1">
    <property type="nucleotide sequence ID" value="NZ_CP093366.1"/>
</dbReference>
<comment type="cofactor">
    <cofactor evidence="1">
        <name>pyridoxal 5'-phosphate</name>
        <dbReference type="ChEBI" id="CHEBI:597326"/>
    </cofactor>
</comment>
<dbReference type="PANTHER" id="PTHR11601">
    <property type="entry name" value="CYSTEINE DESULFURYLASE FAMILY MEMBER"/>
    <property type="match status" value="1"/>
</dbReference>
<dbReference type="Gene3D" id="3.40.640.10">
    <property type="entry name" value="Type I PLP-dependent aspartate aminotransferase-like (Major domain)"/>
    <property type="match status" value="1"/>
</dbReference>
<gene>
    <name evidence="10" type="ORF">MOO45_03490</name>
</gene>
<dbReference type="Proteomes" id="UP000831495">
    <property type="component" value="Chromosome"/>
</dbReference>
<evidence type="ECO:0000256" key="4">
    <source>
        <dbReference type="ARBA" id="ARBA00022723"/>
    </source>
</evidence>
<reference evidence="10" key="1">
    <citation type="journal article" date="2022" name="Int. J. Syst. Evol. Microbiol.">
        <title>Apilactobacillus apisilvae sp. nov., Nicolia spurrieriana gen. nov. sp. nov., Bombilactobacillus folatiphilus sp. nov. and Bombilactobacillus thymidiniphilus sp. nov., four new lactic acid bacterial isolates from stingless bees Tetragonula carbonaria and Austroplebeia australis.</title>
        <authorList>
            <person name="Oliphant S.A."/>
            <person name="Watson-Haigh N.S."/>
            <person name="Sumby K.M."/>
            <person name="Gardner J."/>
            <person name="Groom S."/>
            <person name="Jiranek V."/>
        </authorList>
    </citation>
    <scope>NUCLEOTIDE SEQUENCE</scope>
    <source>
        <strain evidence="10">SG4_D2</strain>
    </source>
</reference>
<dbReference type="Gene3D" id="3.90.1150.10">
    <property type="entry name" value="Aspartate Aminotransferase, domain 1"/>
    <property type="match status" value="1"/>
</dbReference>
<dbReference type="SUPFAM" id="SSF53383">
    <property type="entry name" value="PLP-dependent transferases"/>
    <property type="match status" value="1"/>
</dbReference>
<keyword evidence="5" id="KW-0663">Pyridoxal phosphate</keyword>
<dbReference type="InterPro" id="IPR015424">
    <property type="entry name" value="PyrdxlP-dep_Trfase"/>
</dbReference>
<evidence type="ECO:0000256" key="6">
    <source>
        <dbReference type="ARBA" id="ARBA00023004"/>
    </source>
</evidence>
<evidence type="ECO:0000256" key="7">
    <source>
        <dbReference type="ARBA" id="ARBA00023014"/>
    </source>
</evidence>
<dbReference type="InterPro" id="IPR000192">
    <property type="entry name" value="Aminotrans_V_dom"/>
</dbReference>
<dbReference type="EMBL" id="CP093366">
    <property type="protein sequence ID" value="UQS82717.1"/>
    <property type="molecule type" value="Genomic_DNA"/>
</dbReference>
<comment type="catalytic activity">
    <reaction evidence="8">
        <text>(sulfur carrier)-H + L-cysteine = (sulfur carrier)-SH + L-alanine</text>
        <dbReference type="Rhea" id="RHEA:43892"/>
        <dbReference type="Rhea" id="RHEA-COMP:14737"/>
        <dbReference type="Rhea" id="RHEA-COMP:14739"/>
        <dbReference type="ChEBI" id="CHEBI:29917"/>
        <dbReference type="ChEBI" id="CHEBI:35235"/>
        <dbReference type="ChEBI" id="CHEBI:57972"/>
        <dbReference type="ChEBI" id="CHEBI:64428"/>
        <dbReference type="EC" id="2.8.1.7"/>
    </reaction>
</comment>
<keyword evidence="7" id="KW-0411">Iron-sulfur</keyword>
<evidence type="ECO:0000256" key="1">
    <source>
        <dbReference type="ARBA" id="ARBA00001933"/>
    </source>
</evidence>